<feature type="signal peptide" evidence="1">
    <location>
        <begin position="1"/>
        <end position="28"/>
    </location>
</feature>
<evidence type="ECO:0000256" key="1">
    <source>
        <dbReference type="SAM" id="SignalP"/>
    </source>
</evidence>
<dbReference type="EMBL" id="JACBYQ010000002">
    <property type="protein sequence ID" value="NYE95606.1"/>
    <property type="molecule type" value="Genomic_DNA"/>
</dbReference>
<evidence type="ECO:0000313" key="3">
    <source>
        <dbReference type="Proteomes" id="UP000521748"/>
    </source>
</evidence>
<feature type="chain" id="PRO_5031106597" evidence="1">
    <location>
        <begin position="29"/>
        <end position="85"/>
    </location>
</feature>
<sequence>MWKKLIASFRIIVAAGSFGLTAVPTAAAAGNCYFDSCKGKDPQSSGCSVGAYTIGYFWGGKLDVPLAVRLRGFGRLLETVTFRLK</sequence>
<keyword evidence="3" id="KW-1185">Reference proteome</keyword>
<proteinExistence type="predicted"/>
<protein>
    <submittedName>
        <fullName evidence="2">Uncharacterized protein</fullName>
    </submittedName>
</protein>
<accession>A0A7Y9LU27</accession>
<evidence type="ECO:0000313" key="2">
    <source>
        <dbReference type="EMBL" id="NYE95606.1"/>
    </source>
</evidence>
<dbReference type="Proteomes" id="UP000521748">
    <property type="component" value="Unassembled WGS sequence"/>
</dbReference>
<organism evidence="2 3">
    <name type="scientific">Psychromicrobium silvestre</name>
    <dbReference type="NCBI Taxonomy" id="1645614"/>
    <lineage>
        <taxon>Bacteria</taxon>
        <taxon>Bacillati</taxon>
        <taxon>Actinomycetota</taxon>
        <taxon>Actinomycetes</taxon>
        <taxon>Micrococcales</taxon>
        <taxon>Micrococcaceae</taxon>
        <taxon>Psychromicrobium</taxon>
    </lineage>
</organism>
<keyword evidence="1" id="KW-0732">Signal</keyword>
<gene>
    <name evidence="2" type="ORF">FHU41_001856</name>
</gene>
<dbReference type="AlphaFoldDB" id="A0A7Y9LU27"/>
<reference evidence="2 3" key="1">
    <citation type="submission" date="2020-07" db="EMBL/GenBank/DDBJ databases">
        <title>Sequencing the genomes of 1000 actinobacteria strains.</title>
        <authorList>
            <person name="Klenk H.-P."/>
        </authorList>
    </citation>
    <scope>NUCLEOTIDE SEQUENCE [LARGE SCALE GENOMIC DNA]</scope>
    <source>
        <strain evidence="2 3">DSM 102047</strain>
    </source>
</reference>
<comment type="caution">
    <text evidence="2">The sequence shown here is derived from an EMBL/GenBank/DDBJ whole genome shotgun (WGS) entry which is preliminary data.</text>
</comment>
<name>A0A7Y9LU27_9MICC</name>